<evidence type="ECO:0000259" key="13">
    <source>
        <dbReference type="Pfam" id="PF25333"/>
    </source>
</evidence>
<evidence type="ECO:0000256" key="9">
    <source>
        <dbReference type="ARBA" id="ARBA00023136"/>
    </source>
</evidence>
<evidence type="ECO:0000256" key="10">
    <source>
        <dbReference type="SAM" id="Phobius"/>
    </source>
</evidence>
<keyword evidence="15" id="KW-1185">Reference proteome</keyword>
<reference evidence="14" key="1">
    <citation type="submission" date="2024-02" db="EMBL/GenBank/DDBJ databases">
        <authorList>
            <consortium name="ELIXIR-Norway"/>
            <consortium name="Elixir Norway"/>
        </authorList>
    </citation>
    <scope>NUCLEOTIDE SEQUENCE</scope>
</reference>
<keyword evidence="5" id="KW-0808">Transferase</keyword>
<evidence type="ECO:0000256" key="6">
    <source>
        <dbReference type="ARBA" id="ARBA00022692"/>
    </source>
</evidence>
<comment type="subcellular location">
    <subcellularLocation>
        <location evidence="2">Endomembrane system</location>
        <topology evidence="2">Multi-pass membrane protein</topology>
    </subcellularLocation>
</comment>
<feature type="transmembrane region" description="Helical" evidence="10">
    <location>
        <begin position="812"/>
        <end position="829"/>
    </location>
</feature>
<dbReference type="Pfam" id="PF11145">
    <property type="entry name" value="DUF2921"/>
    <property type="match status" value="1"/>
</dbReference>
<name>A0ABP0WPH6_9BRYO</name>
<dbReference type="InterPro" id="IPR021319">
    <property type="entry name" value="DUF2921"/>
</dbReference>
<evidence type="ECO:0000313" key="14">
    <source>
        <dbReference type="EMBL" id="CAK9267525.1"/>
    </source>
</evidence>
<feature type="signal peptide" evidence="11">
    <location>
        <begin position="1"/>
        <end position="20"/>
    </location>
</feature>
<feature type="domain" description="SWEET-like" evidence="12">
    <location>
        <begin position="725"/>
        <end position="1020"/>
    </location>
</feature>
<evidence type="ECO:0000256" key="3">
    <source>
        <dbReference type="ARBA" id="ARBA00004906"/>
    </source>
</evidence>
<feature type="domain" description="DUF2921" evidence="13">
    <location>
        <begin position="314"/>
        <end position="482"/>
    </location>
</feature>
<comment type="catalytic activity">
    <reaction evidence="1">
        <text>S-ubiquitinyl-[E2 ubiquitin-conjugating enzyme]-L-cysteine + [acceptor protein]-L-lysine = [E2 ubiquitin-conjugating enzyme]-L-cysteine + N(6)-ubiquitinyl-[acceptor protein]-L-lysine.</text>
        <dbReference type="EC" id="2.3.2.27"/>
    </reaction>
</comment>
<protein>
    <recommendedName>
        <fullName evidence="4">RING-type E3 ubiquitin transferase</fullName>
        <ecNumber evidence="4">2.3.2.27</ecNumber>
    </recommendedName>
</protein>
<dbReference type="PANTHER" id="PTHR33389">
    <property type="entry name" value="FAMILY PROTEIN, PUTATIVE (DUF2921)-RELATED"/>
    <property type="match status" value="1"/>
</dbReference>
<keyword evidence="6 10" id="KW-0812">Transmembrane</keyword>
<evidence type="ECO:0000259" key="12">
    <source>
        <dbReference type="Pfam" id="PF11145"/>
    </source>
</evidence>
<keyword evidence="8 10" id="KW-1133">Transmembrane helix</keyword>
<feature type="chain" id="PRO_5046493056" description="RING-type E3 ubiquitin transferase" evidence="11">
    <location>
        <begin position="21"/>
        <end position="1040"/>
    </location>
</feature>
<sequence length="1040" mass="116449">MGGILWLLLLCTVLSGSVSGRQPEGENVVRRVRVSKPLVALPTNFSRGVDSQPVDIARREWKGKSSGEEVNSRCTKQQEVGTVKARSAKGVSFSKGDWEQFPNAPPILPFNASDEQHSSAANQLDPVHFASFSLTNFQSGGGGGGASGKGALGISGYLLLEITTSKDINNNGFRGLYNFSNDEAFQSRRGYSALKIDLEGLMHETKEEITVCMLGCTMLPSSLDSVSLLEEECNVMFQMQYPKKLSLTRSVIRAQVTSLLNAGEKHHFHPINVTALPSRSHMLQYEYTAADVIDPICSNFGAETLAMEEDSSPGFALQWFSQSSYLRVFDVQPSLDCSKSEAFCDNMGPLGSTVGQGENLPHSTLAIPVFTYTGISVAEIGVSAFLQLHHDGGGGRVYYDDEMFMLNNRTLVAEGLWKSETQQICMVACPAEVVIASVSRDCNIRICLQFETGLTLEKRSIISGTISSTLLDNKSDAFNPLSFSMPLHRLQHFWIEVQGLSHYTFNHIEEAHKFREKTKLDNAQSTLKTTVFRYPTLHGNDSKDYIHLSKELSINSLLIRQSAQDQNLRFQFEVIAIGDHVTIGVESFMQSHTINTEPLLAPLKINPLKLAAQLRISEGHQYDLQEAPTVVYAAEGLYEPNDGKMYMVGCRPVKASWSVLQDNKKSLNGSLDCSLTLYLEFPSKIGAWLSSATVKVSIQSTRTVADPFHFNPIYYETLPIMYKEQRNEIFSRRNMEGALSVAALSVMLFGIVVQLFHNSRNQDSASFISLTMLGLQGIGYMIPLFTEVEALLARTNALQPWGFESSYQDVKHIIKFLTLVILLLILRLIQRVWKKRNSQAHKTATVSPTLQKNLPRETKVILICGLVHFMSFLSILFIHAAVTKSHKQPLNTARFVPIYPTMSETSMMSDSLLSEWKEYWQNVEDLFLFPQVVGNALWNVKGKPLHPMYYIGSTVVQLLPHLYHRFSAPVYYPHDLYFYPYADVDADFFTRDNKIVIPLLAIVLMSVVYIQQKWNGWLVLSRPRSYSRLPVKNTETELVS</sequence>
<dbReference type="PANTHER" id="PTHR33389:SF18">
    <property type="entry name" value="OS01G0677900 PROTEIN"/>
    <property type="match status" value="1"/>
</dbReference>
<keyword evidence="9 10" id="KW-0472">Membrane</keyword>
<evidence type="ECO:0000256" key="5">
    <source>
        <dbReference type="ARBA" id="ARBA00022679"/>
    </source>
</evidence>
<gene>
    <name evidence="14" type="ORF">CSSPJE1EN1_LOCUS13003</name>
</gene>
<feature type="transmembrane region" description="Helical" evidence="10">
    <location>
        <begin position="768"/>
        <end position="792"/>
    </location>
</feature>
<evidence type="ECO:0000256" key="11">
    <source>
        <dbReference type="SAM" id="SignalP"/>
    </source>
</evidence>
<keyword evidence="7" id="KW-0833">Ubl conjugation pathway</keyword>
<evidence type="ECO:0000256" key="1">
    <source>
        <dbReference type="ARBA" id="ARBA00000900"/>
    </source>
</evidence>
<comment type="pathway">
    <text evidence="3">Protein modification; protein ubiquitination.</text>
</comment>
<feature type="transmembrane region" description="Helical" evidence="10">
    <location>
        <begin position="860"/>
        <end position="882"/>
    </location>
</feature>
<dbReference type="Proteomes" id="UP001497444">
    <property type="component" value="Chromosome 19"/>
</dbReference>
<dbReference type="Pfam" id="PF25333">
    <property type="entry name" value="DUF2921_N"/>
    <property type="match status" value="3"/>
</dbReference>
<accession>A0ABP0WPH6</accession>
<evidence type="ECO:0000256" key="8">
    <source>
        <dbReference type="ARBA" id="ARBA00022989"/>
    </source>
</evidence>
<dbReference type="EMBL" id="OZ020114">
    <property type="protein sequence ID" value="CAK9267525.1"/>
    <property type="molecule type" value="Genomic_DNA"/>
</dbReference>
<dbReference type="EC" id="2.3.2.27" evidence="4"/>
<feature type="domain" description="DUF2921" evidence="13">
    <location>
        <begin position="91"/>
        <end position="271"/>
    </location>
</feature>
<evidence type="ECO:0000256" key="4">
    <source>
        <dbReference type="ARBA" id="ARBA00012483"/>
    </source>
</evidence>
<feature type="transmembrane region" description="Helical" evidence="10">
    <location>
        <begin position="737"/>
        <end position="756"/>
    </location>
</feature>
<evidence type="ECO:0000256" key="7">
    <source>
        <dbReference type="ARBA" id="ARBA00022786"/>
    </source>
</evidence>
<dbReference type="InterPro" id="IPR057425">
    <property type="entry name" value="DUF2921_N"/>
</dbReference>
<organism evidence="14 15">
    <name type="scientific">Sphagnum jensenii</name>
    <dbReference type="NCBI Taxonomy" id="128206"/>
    <lineage>
        <taxon>Eukaryota</taxon>
        <taxon>Viridiplantae</taxon>
        <taxon>Streptophyta</taxon>
        <taxon>Embryophyta</taxon>
        <taxon>Bryophyta</taxon>
        <taxon>Sphagnophytina</taxon>
        <taxon>Sphagnopsida</taxon>
        <taxon>Sphagnales</taxon>
        <taxon>Sphagnaceae</taxon>
        <taxon>Sphagnum</taxon>
    </lineage>
</organism>
<evidence type="ECO:0000313" key="15">
    <source>
        <dbReference type="Proteomes" id="UP001497444"/>
    </source>
</evidence>
<feature type="domain" description="DUF2921" evidence="13">
    <location>
        <begin position="632"/>
        <end position="713"/>
    </location>
</feature>
<proteinExistence type="predicted"/>
<evidence type="ECO:0000256" key="2">
    <source>
        <dbReference type="ARBA" id="ARBA00004127"/>
    </source>
</evidence>
<keyword evidence="11" id="KW-0732">Signal</keyword>